<dbReference type="Proteomes" id="UP000054166">
    <property type="component" value="Unassembled WGS sequence"/>
</dbReference>
<dbReference type="InterPro" id="IPR050167">
    <property type="entry name" value="Ser_Thr_protein_kinase"/>
</dbReference>
<accession>A0A0C3F0W3</accession>
<proteinExistence type="predicted"/>
<sequence>MSLHGPNLTGQVTISPSPGGNYRLKIGAGASTDVFQGEWIPQEALVAVKIFRSTSTDDATRVQDINRRVIRESHVWLGLSRPHILSYLGYCTNLSLSVALISPFCSHGTIKQYLRQHVTANRQNFVNQVVSGLWYLHANNIIHGDLQGKNVLVDNSHNARLCDFGRAKVIGDAEYSTALVAGCAPYMAPELFPEDESIVDELFSPSSDIYAFGMLAFEIFTDEVPFNSLGALSQFRIMASVIRGDRPSRSSDTQRHISDDMWEIMQRCWVANPMARPTAFAIVQRIL</sequence>
<dbReference type="OrthoDB" id="3260205at2759"/>
<dbReference type="InParanoid" id="A0A0C3F0W3"/>
<dbReference type="GO" id="GO:0005524">
    <property type="term" value="F:ATP binding"/>
    <property type="evidence" value="ECO:0007669"/>
    <property type="project" value="InterPro"/>
</dbReference>
<gene>
    <name evidence="2" type="ORF">PILCRDRAFT_718404</name>
</gene>
<dbReference type="GO" id="GO:0005737">
    <property type="term" value="C:cytoplasm"/>
    <property type="evidence" value="ECO:0007669"/>
    <property type="project" value="TreeGrafter"/>
</dbReference>
<evidence type="ECO:0000259" key="1">
    <source>
        <dbReference type="PROSITE" id="PS50011"/>
    </source>
</evidence>
<dbReference type="InterPro" id="IPR011009">
    <property type="entry name" value="Kinase-like_dom_sf"/>
</dbReference>
<name>A0A0C3F0W3_PILCF</name>
<dbReference type="STRING" id="765440.A0A0C3F0W3"/>
<dbReference type="GO" id="GO:0004672">
    <property type="term" value="F:protein kinase activity"/>
    <property type="evidence" value="ECO:0007669"/>
    <property type="project" value="InterPro"/>
</dbReference>
<dbReference type="Pfam" id="PF07714">
    <property type="entry name" value="PK_Tyr_Ser-Thr"/>
    <property type="match status" value="1"/>
</dbReference>
<dbReference type="HOGENOM" id="CLU_000288_7_18_1"/>
<dbReference type="AlphaFoldDB" id="A0A0C3F0W3"/>
<reference evidence="3" key="2">
    <citation type="submission" date="2015-01" db="EMBL/GenBank/DDBJ databases">
        <title>Evolutionary Origins and Diversification of the Mycorrhizal Mutualists.</title>
        <authorList>
            <consortium name="DOE Joint Genome Institute"/>
            <consortium name="Mycorrhizal Genomics Consortium"/>
            <person name="Kohler A."/>
            <person name="Kuo A."/>
            <person name="Nagy L.G."/>
            <person name="Floudas D."/>
            <person name="Copeland A."/>
            <person name="Barry K.W."/>
            <person name="Cichocki N."/>
            <person name="Veneault-Fourrey C."/>
            <person name="LaButti K."/>
            <person name="Lindquist E.A."/>
            <person name="Lipzen A."/>
            <person name="Lundell T."/>
            <person name="Morin E."/>
            <person name="Murat C."/>
            <person name="Riley R."/>
            <person name="Ohm R."/>
            <person name="Sun H."/>
            <person name="Tunlid A."/>
            <person name="Henrissat B."/>
            <person name="Grigoriev I.V."/>
            <person name="Hibbett D.S."/>
            <person name="Martin F."/>
        </authorList>
    </citation>
    <scope>NUCLEOTIDE SEQUENCE [LARGE SCALE GENOMIC DNA]</scope>
    <source>
        <strain evidence="3">F 1598</strain>
    </source>
</reference>
<evidence type="ECO:0000313" key="2">
    <source>
        <dbReference type="EMBL" id="KIM73794.1"/>
    </source>
</evidence>
<keyword evidence="3" id="KW-1185">Reference proteome</keyword>
<dbReference type="PIRSF" id="PIRSF000654">
    <property type="entry name" value="Integrin-linked_kinase"/>
    <property type="match status" value="1"/>
</dbReference>
<dbReference type="InterPro" id="IPR000719">
    <property type="entry name" value="Prot_kinase_dom"/>
</dbReference>
<protein>
    <recommendedName>
        <fullName evidence="1">Protein kinase domain-containing protein</fullName>
    </recommendedName>
</protein>
<dbReference type="PANTHER" id="PTHR23257">
    <property type="entry name" value="SERINE-THREONINE PROTEIN KINASE"/>
    <property type="match status" value="1"/>
</dbReference>
<reference evidence="2 3" key="1">
    <citation type="submission" date="2014-04" db="EMBL/GenBank/DDBJ databases">
        <authorList>
            <consortium name="DOE Joint Genome Institute"/>
            <person name="Kuo A."/>
            <person name="Tarkka M."/>
            <person name="Buscot F."/>
            <person name="Kohler A."/>
            <person name="Nagy L.G."/>
            <person name="Floudas D."/>
            <person name="Copeland A."/>
            <person name="Barry K.W."/>
            <person name="Cichocki N."/>
            <person name="Veneault-Fourrey C."/>
            <person name="LaButti K."/>
            <person name="Lindquist E.A."/>
            <person name="Lipzen A."/>
            <person name="Lundell T."/>
            <person name="Morin E."/>
            <person name="Murat C."/>
            <person name="Sun H."/>
            <person name="Tunlid A."/>
            <person name="Henrissat B."/>
            <person name="Grigoriev I.V."/>
            <person name="Hibbett D.S."/>
            <person name="Martin F."/>
            <person name="Nordberg H.P."/>
            <person name="Cantor M.N."/>
            <person name="Hua S.X."/>
        </authorList>
    </citation>
    <scope>NUCLEOTIDE SEQUENCE [LARGE SCALE GENOMIC DNA]</scope>
    <source>
        <strain evidence="2 3">F 1598</strain>
    </source>
</reference>
<dbReference type="SUPFAM" id="SSF56112">
    <property type="entry name" value="Protein kinase-like (PK-like)"/>
    <property type="match status" value="1"/>
</dbReference>
<feature type="domain" description="Protein kinase" evidence="1">
    <location>
        <begin position="20"/>
        <end position="287"/>
    </location>
</feature>
<evidence type="ECO:0000313" key="3">
    <source>
        <dbReference type="Proteomes" id="UP000054166"/>
    </source>
</evidence>
<dbReference type="EMBL" id="KN833073">
    <property type="protein sequence ID" value="KIM73794.1"/>
    <property type="molecule type" value="Genomic_DNA"/>
</dbReference>
<dbReference type="PRINTS" id="PR00109">
    <property type="entry name" value="TYRKINASE"/>
</dbReference>
<dbReference type="Gene3D" id="1.10.510.10">
    <property type="entry name" value="Transferase(Phosphotransferase) domain 1"/>
    <property type="match status" value="1"/>
</dbReference>
<dbReference type="InterPro" id="IPR001245">
    <property type="entry name" value="Ser-Thr/Tyr_kinase_cat_dom"/>
</dbReference>
<organism evidence="2 3">
    <name type="scientific">Piloderma croceum (strain F 1598)</name>
    <dbReference type="NCBI Taxonomy" id="765440"/>
    <lineage>
        <taxon>Eukaryota</taxon>
        <taxon>Fungi</taxon>
        <taxon>Dikarya</taxon>
        <taxon>Basidiomycota</taxon>
        <taxon>Agaricomycotina</taxon>
        <taxon>Agaricomycetes</taxon>
        <taxon>Agaricomycetidae</taxon>
        <taxon>Atheliales</taxon>
        <taxon>Atheliaceae</taxon>
        <taxon>Piloderma</taxon>
    </lineage>
</organism>
<dbReference type="GO" id="GO:0007165">
    <property type="term" value="P:signal transduction"/>
    <property type="evidence" value="ECO:0007669"/>
    <property type="project" value="TreeGrafter"/>
</dbReference>
<dbReference type="PROSITE" id="PS50011">
    <property type="entry name" value="PROTEIN_KINASE_DOM"/>
    <property type="match status" value="1"/>
</dbReference>